<dbReference type="Gene3D" id="3.40.710.10">
    <property type="entry name" value="DD-peptidase/beta-lactamase superfamily"/>
    <property type="match status" value="1"/>
</dbReference>
<evidence type="ECO:0000256" key="4">
    <source>
        <dbReference type="ARBA" id="ARBA00009009"/>
    </source>
</evidence>
<evidence type="ECO:0000256" key="10">
    <source>
        <dbReference type="ARBA" id="ARBA00023251"/>
    </source>
</evidence>
<dbReference type="InterPro" id="IPR000871">
    <property type="entry name" value="Beta-lactam_class-A"/>
</dbReference>
<proteinExistence type="inferred from homology"/>
<dbReference type="Pfam" id="PF13354">
    <property type="entry name" value="Beta-lactamase2"/>
    <property type="match status" value="1"/>
</dbReference>
<keyword evidence="15" id="KW-1185">Reference proteome</keyword>
<dbReference type="GO" id="GO:0030655">
    <property type="term" value="P:beta-lactam antibiotic catabolic process"/>
    <property type="evidence" value="ECO:0007669"/>
    <property type="project" value="InterPro"/>
</dbReference>
<dbReference type="GO" id="GO:0042597">
    <property type="term" value="C:periplasmic space"/>
    <property type="evidence" value="ECO:0007669"/>
    <property type="project" value="UniProtKB-SubCell"/>
</dbReference>
<comment type="subcellular location">
    <subcellularLocation>
        <location evidence="2">Periplasm</location>
    </subcellularLocation>
    <subcellularLocation>
        <location evidence="3">Secreted</location>
    </subcellularLocation>
</comment>
<feature type="domain" description="Beta-lactamase class A catalytic" evidence="13">
    <location>
        <begin position="94"/>
        <end position="308"/>
    </location>
</feature>
<evidence type="ECO:0000259" key="13">
    <source>
        <dbReference type="Pfam" id="PF13354"/>
    </source>
</evidence>
<sequence>MAASDAKTENEGRVGVTPTTRRAQPWQTFAMRTPGPHLPAVSRRELLLAMATCASLAGCARSGGAHPASTAPSPAPDLQNRFAELEHRYAARLGVYVPATGTTSAIAYRADERFAFCSTFKALLVAAVLYQYPLSHLDKVVTYTSADIRSTSPITEQHAATGMSVGELCDAAIRYSDGTAANLLLAEVGGTSGFTGYLRGLGDSVSRLDQQEPELNRDPPGDERDTTTAHAIALDYQQVVLGDALPPDKRAMLTDWMARNTTGAHRIRAGFPADWKVIDKTGSGDYGRANDVAVVWSPAGVSHVVAIVSDRASAGYDAEWSEALVADAARCVAAVLA</sequence>
<comment type="catalytic activity">
    <reaction evidence="1 11">
        <text>a beta-lactam + H2O = a substituted beta-amino acid</text>
        <dbReference type="Rhea" id="RHEA:20401"/>
        <dbReference type="ChEBI" id="CHEBI:15377"/>
        <dbReference type="ChEBI" id="CHEBI:35627"/>
        <dbReference type="ChEBI" id="CHEBI:140347"/>
        <dbReference type="EC" id="3.5.2.6"/>
    </reaction>
</comment>
<feature type="compositionally biased region" description="Basic and acidic residues" evidence="12">
    <location>
        <begin position="1"/>
        <end position="12"/>
    </location>
</feature>
<dbReference type="SUPFAM" id="SSF56601">
    <property type="entry name" value="beta-lactamase/transpeptidase-like"/>
    <property type="match status" value="1"/>
</dbReference>
<dbReference type="FunFam" id="3.40.710.10:FF:000033">
    <property type="entry name" value="Beta-lactamase"/>
    <property type="match status" value="1"/>
</dbReference>
<dbReference type="NCBIfam" id="NF033103">
    <property type="entry name" value="bla_class_A"/>
    <property type="match status" value="1"/>
</dbReference>
<dbReference type="InterPro" id="IPR012338">
    <property type="entry name" value="Beta-lactam/transpept-like"/>
</dbReference>
<keyword evidence="8" id="KW-0574">Periplasm</keyword>
<keyword evidence="9 11" id="KW-0378">Hydrolase</keyword>
<protein>
    <recommendedName>
        <fullName evidence="6 11">Beta-lactamase</fullName>
        <ecNumber evidence="5 11">3.5.2.6</ecNumber>
    </recommendedName>
</protein>
<evidence type="ECO:0000256" key="12">
    <source>
        <dbReference type="SAM" id="MobiDB-lite"/>
    </source>
</evidence>
<dbReference type="PRINTS" id="PR00118">
    <property type="entry name" value="BLACTAMASEA"/>
</dbReference>
<dbReference type="InterPro" id="IPR023650">
    <property type="entry name" value="Beta-lactam_class-A_AS"/>
</dbReference>
<dbReference type="GO" id="GO:0005576">
    <property type="term" value="C:extracellular region"/>
    <property type="evidence" value="ECO:0007669"/>
    <property type="project" value="UniProtKB-SubCell"/>
</dbReference>
<evidence type="ECO:0000256" key="2">
    <source>
        <dbReference type="ARBA" id="ARBA00004418"/>
    </source>
</evidence>
<dbReference type="EMBL" id="UPHP01000073">
    <property type="protein sequence ID" value="VBA39672.1"/>
    <property type="molecule type" value="Genomic_DNA"/>
</dbReference>
<dbReference type="GO" id="GO:0046677">
    <property type="term" value="P:response to antibiotic"/>
    <property type="evidence" value="ECO:0007669"/>
    <property type="project" value="UniProtKB-UniRule"/>
</dbReference>
<dbReference type="AlphaFoldDB" id="A0A498Q537"/>
<evidence type="ECO:0000256" key="8">
    <source>
        <dbReference type="ARBA" id="ARBA00022764"/>
    </source>
</evidence>
<organism evidence="14 15">
    <name type="scientific">Mycobacterium attenuatum</name>
    <dbReference type="NCBI Taxonomy" id="2341086"/>
    <lineage>
        <taxon>Bacteria</taxon>
        <taxon>Bacillati</taxon>
        <taxon>Actinomycetota</taxon>
        <taxon>Actinomycetes</taxon>
        <taxon>Mycobacteriales</taxon>
        <taxon>Mycobacteriaceae</taxon>
        <taxon>Mycobacterium</taxon>
    </lineage>
</organism>
<dbReference type="GO" id="GO:0008800">
    <property type="term" value="F:beta-lactamase activity"/>
    <property type="evidence" value="ECO:0007669"/>
    <property type="project" value="UniProtKB-UniRule"/>
</dbReference>
<dbReference type="PANTHER" id="PTHR35333:SF3">
    <property type="entry name" value="BETA-LACTAMASE-TYPE TRANSPEPTIDASE FOLD CONTAINING PROTEIN"/>
    <property type="match status" value="1"/>
</dbReference>
<evidence type="ECO:0000313" key="14">
    <source>
        <dbReference type="EMBL" id="VBA39672.1"/>
    </source>
</evidence>
<reference evidence="14 15" key="1">
    <citation type="submission" date="2018-09" db="EMBL/GenBank/DDBJ databases">
        <authorList>
            <person name="Tagini F."/>
        </authorList>
    </citation>
    <scope>NUCLEOTIDE SEQUENCE [LARGE SCALE GENOMIC DNA]</scope>
    <source>
        <strain evidence="14 15">MK136</strain>
    </source>
</reference>
<name>A0A498Q537_9MYCO</name>
<feature type="region of interest" description="Disordered" evidence="12">
    <location>
        <begin position="1"/>
        <end position="21"/>
    </location>
</feature>
<keyword evidence="10 11" id="KW-0046">Antibiotic resistance</keyword>
<dbReference type="PROSITE" id="PS00146">
    <property type="entry name" value="BETA_LACTAMASE_A"/>
    <property type="match status" value="1"/>
</dbReference>
<gene>
    <name evidence="14" type="primary">blaC</name>
    <name evidence="14" type="ORF">LAUMK136_03109</name>
</gene>
<dbReference type="EC" id="3.5.2.6" evidence="5 11"/>
<evidence type="ECO:0000256" key="3">
    <source>
        <dbReference type="ARBA" id="ARBA00004613"/>
    </source>
</evidence>
<dbReference type="PANTHER" id="PTHR35333">
    <property type="entry name" value="BETA-LACTAMASE"/>
    <property type="match status" value="1"/>
</dbReference>
<evidence type="ECO:0000313" key="15">
    <source>
        <dbReference type="Proteomes" id="UP000273307"/>
    </source>
</evidence>
<keyword evidence="7" id="KW-0964">Secreted</keyword>
<comment type="similarity">
    <text evidence="4 11">Belongs to the class-A beta-lactamase family.</text>
</comment>
<evidence type="ECO:0000256" key="11">
    <source>
        <dbReference type="RuleBase" id="RU361140"/>
    </source>
</evidence>
<evidence type="ECO:0000256" key="1">
    <source>
        <dbReference type="ARBA" id="ARBA00001526"/>
    </source>
</evidence>
<accession>A0A498Q537</accession>
<evidence type="ECO:0000256" key="9">
    <source>
        <dbReference type="ARBA" id="ARBA00022801"/>
    </source>
</evidence>
<evidence type="ECO:0000256" key="5">
    <source>
        <dbReference type="ARBA" id="ARBA00012865"/>
    </source>
</evidence>
<dbReference type="Proteomes" id="UP000273307">
    <property type="component" value="Unassembled WGS sequence"/>
</dbReference>
<evidence type="ECO:0000256" key="7">
    <source>
        <dbReference type="ARBA" id="ARBA00022525"/>
    </source>
</evidence>
<evidence type="ECO:0000256" key="6">
    <source>
        <dbReference type="ARBA" id="ARBA00018879"/>
    </source>
</evidence>
<dbReference type="InterPro" id="IPR045155">
    <property type="entry name" value="Beta-lactam_cat"/>
</dbReference>